<dbReference type="FunFam" id="3.30.70.240:FF:000002">
    <property type="entry name" value="GTP-binding protein TypA"/>
    <property type="match status" value="1"/>
</dbReference>
<dbReference type="NCBIfam" id="TIGR01394">
    <property type="entry name" value="TypA_BipA"/>
    <property type="match status" value="1"/>
</dbReference>
<dbReference type="InterPro" id="IPR000795">
    <property type="entry name" value="T_Tr_GTP-bd_dom"/>
</dbReference>
<gene>
    <name evidence="2" type="ORF">H696_05135</name>
</gene>
<dbReference type="Pfam" id="PF00009">
    <property type="entry name" value="GTP_EFTU"/>
    <property type="match status" value="1"/>
</dbReference>
<dbReference type="Gene3D" id="3.40.50.300">
    <property type="entry name" value="P-loop containing nucleotide triphosphate hydrolases"/>
    <property type="match status" value="1"/>
</dbReference>
<feature type="domain" description="Tr-type G" evidence="1">
    <location>
        <begin position="104"/>
        <end position="304"/>
    </location>
</feature>
<dbReference type="EMBL" id="KB932209">
    <property type="protein sequence ID" value="KCV68208.1"/>
    <property type="molecule type" value="Genomic_DNA"/>
</dbReference>
<dbReference type="InterPro" id="IPR035647">
    <property type="entry name" value="EFG_III/V"/>
</dbReference>
<keyword evidence="3" id="KW-1185">Reference proteome</keyword>
<dbReference type="Pfam" id="PF21018">
    <property type="entry name" value="BipA_C"/>
    <property type="match status" value="1"/>
</dbReference>
<dbReference type="SUPFAM" id="SSF50447">
    <property type="entry name" value="Translation proteins"/>
    <property type="match status" value="1"/>
</dbReference>
<dbReference type="Gene3D" id="2.40.30.10">
    <property type="entry name" value="Translation factors"/>
    <property type="match status" value="1"/>
</dbReference>
<dbReference type="CDD" id="cd03691">
    <property type="entry name" value="BipA_TypA_II"/>
    <property type="match status" value="1"/>
</dbReference>
<dbReference type="OrthoDB" id="364892at2759"/>
<dbReference type="Gene3D" id="3.30.70.240">
    <property type="match status" value="1"/>
</dbReference>
<dbReference type="InterPro" id="IPR006298">
    <property type="entry name" value="BipA"/>
</dbReference>
<dbReference type="Gene3D" id="2.40.50.250">
    <property type="entry name" value="bipa protein"/>
    <property type="match status" value="1"/>
</dbReference>
<dbReference type="RefSeq" id="XP_009497262.1">
    <property type="nucleotide sequence ID" value="XM_009498987.1"/>
</dbReference>
<dbReference type="SUPFAM" id="SSF54980">
    <property type="entry name" value="EF-G C-terminal domain-like"/>
    <property type="match status" value="2"/>
</dbReference>
<dbReference type="InterPro" id="IPR000640">
    <property type="entry name" value="EFG_V-like"/>
</dbReference>
<dbReference type="GO" id="GO:1990904">
    <property type="term" value="C:ribonucleoprotein complex"/>
    <property type="evidence" value="ECO:0007669"/>
    <property type="project" value="TreeGrafter"/>
</dbReference>
<dbReference type="FunFam" id="2.40.50.250:FF:000001">
    <property type="entry name" value="GTP-binding protein TypA"/>
    <property type="match status" value="1"/>
</dbReference>
<dbReference type="GO" id="GO:0005525">
    <property type="term" value="F:GTP binding"/>
    <property type="evidence" value="ECO:0007669"/>
    <property type="project" value="InterPro"/>
</dbReference>
<protein>
    <submittedName>
        <fullName evidence="2">GTP-binding protein</fullName>
    </submittedName>
</protein>
<sequence>MLRQAGFRCTASLNGMLAARSAGAGPARQMSHLARRSAVACTGSQTASLLALARAGPVPRPGSAPQLPAHQPLRFFSLSTATGMSAQPAGATGSGSLTPEQIVKNTRNVAIIAHVDHGKTTLVDTLLKSCNEELSGVDRVMDSDPQERERGITIMASATSVSYGDYNLNIVDTPGHADFGGEVERVLGMVDAVVLVVDATEGPMTQTKAVLAKALQNRKRAVVILNKVDRESARLGAVENEVFDLFCSLGADDDQLSFPILYTSGRDGWAVDNPDDIPLIKSGKKTADMRLLLDAIIEVTPSPEPEALASPFSMAVTMIHREPFLGRVATGRIATGSVKVGDPLHVLLPKTANDSTPTDSGRVTKLLKRRGVDRLEIEEAHAGDIVMICGLSKPLVTNTVASPSVTVPLDVIPIDPPTVSMMFSPNDSPFNGREGKSITSAQLLERLQHEMEHNVSIRVGPHPTRSDSFEVQGRGEMQLGVLIENMRREGMEFSVSPPTVVYHNDENGRQEPMEEVVIEVDEQYTGIVIEKLSIRKGEMLDMSQELGNKTKLTFRVPSRGLIGYRPIFMVDTHGTGIMNRAFTEYVPYRGQFERVRKGVIVSMDTGVSTAFALNSIEARGQLFIGANVDVYPGMVIGEHSRDNDLDVNPIRAKKVTNIRTTAADEQIRLTPPRQMSLEEALGYINPDELVEVTPKNVRIRKQILDAGKRRTNAKVMV</sequence>
<dbReference type="InterPro" id="IPR031157">
    <property type="entry name" value="G_TR_CS"/>
</dbReference>
<dbReference type="NCBIfam" id="TIGR00231">
    <property type="entry name" value="small_GTP"/>
    <property type="match status" value="1"/>
</dbReference>
<dbReference type="STRING" id="691883.A0A058Z2P4"/>
<organism evidence="2">
    <name type="scientific">Fonticula alba</name>
    <name type="common">Slime mold</name>
    <dbReference type="NCBI Taxonomy" id="691883"/>
    <lineage>
        <taxon>Eukaryota</taxon>
        <taxon>Rotosphaerida</taxon>
        <taxon>Fonticulaceae</taxon>
        <taxon>Fonticula</taxon>
    </lineage>
</organism>
<dbReference type="SUPFAM" id="SSF52540">
    <property type="entry name" value="P-loop containing nucleoside triphosphate hydrolases"/>
    <property type="match status" value="1"/>
</dbReference>
<dbReference type="InterPro" id="IPR027417">
    <property type="entry name" value="P-loop_NTPase"/>
</dbReference>
<dbReference type="eggNOG" id="KOG0462">
    <property type="taxonomic scope" value="Eukaryota"/>
</dbReference>
<dbReference type="PANTHER" id="PTHR42908:SF8">
    <property type="entry name" value="TR-TYPE G DOMAIN-CONTAINING PROTEIN"/>
    <property type="match status" value="1"/>
</dbReference>
<name>A0A058Z2P4_FONAL</name>
<evidence type="ECO:0000313" key="3">
    <source>
        <dbReference type="Proteomes" id="UP000030693"/>
    </source>
</evidence>
<dbReference type="PROSITE" id="PS00301">
    <property type="entry name" value="G_TR_1"/>
    <property type="match status" value="1"/>
</dbReference>
<dbReference type="InterPro" id="IPR047042">
    <property type="entry name" value="BipA_II"/>
</dbReference>
<dbReference type="GO" id="GO:0003924">
    <property type="term" value="F:GTPase activity"/>
    <property type="evidence" value="ECO:0007669"/>
    <property type="project" value="InterPro"/>
</dbReference>
<dbReference type="CDD" id="cd03710">
    <property type="entry name" value="BipA_TypA_C"/>
    <property type="match status" value="1"/>
</dbReference>
<accession>A0A058Z2P4</accession>
<dbReference type="PROSITE" id="PS51722">
    <property type="entry name" value="G_TR_2"/>
    <property type="match status" value="1"/>
</dbReference>
<dbReference type="Pfam" id="PF03144">
    <property type="entry name" value="GTP_EFTU_D2"/>
    <property type="match status" value="1"/>
</dbReference>
<evidence type="ECO:0000259" key="1">
    <source>
        <dbReference type="PROSITE" id="PS51722"/>
    </source>
</evidence>
<dbReference type="OMA" id="MSMLFTI"/>
<proteinExistence type="predicted"/>
<dbReference type="InterPro" id="IPR048876">
    <property type="entry name" value="BipA_C"/>
</dbReference>
<dbReference type="FunFam" id="3.30.70.870:FF:000003">
    <property type="entry name" value="GTP-binding protein TypA"/>
    <property type="match status" value="1"/>
</dbReference>
<dbReference type="InterPro" id="IPR009000">
    <property type="entry name" value="Transl_B-barrel_sf"/>
</dbReference>
<dbReference type="InterPro" id="IPR042116">
    <property type="entry name" value="TypA/BipA_C"/>
</dbReference>
<dbReference type="AlphaFoldDB" id="A0A058Z2P4"/>
<dbReference type="InterPro" id="IPR004161">
    <property type="entry name" value="EFTu-like_2"/>
</dbReference>
<dbReference type="GeneID" id="20529860"/>
<reference evidence="2" key="1">
    <citation type="submission" date="2013-04" db="EMBL/GenBank/DDBJ databases">
        <title>The Genome Sequence of Fonticula alba ATCC 38817.</title>
        <authorList>
            <consortium name="The Broad Institute Genomics Platform"/>
            <person name="Russ C."/>
            <person name="Cuomo C."/>
            <person name="Burger G."/>
            <person name="Gray M.W."/>
            <person name="Holland P.W.H."/>
            <person name="King N."/>
            <person name="Lang F.B.F."/>
            <person name="Roger A.J."/>
            <person name="Ruiz-Trillo I."/>
            <person name="Brown M."/>
            <person name="Walker B."/>
            <person name="Young S."/>
            <person name="Zeng Q."/>
            <person name="Gargeya S."/>
            <person name="Fitzgerald M."/>
            <person name="Haas B."/>
            <person name="Abouelleil A."/>
            <person name="Allen A.W."/>
            <person name="Alvarado L."/>
            <person name="Arachchi H.M."/>
            <person name="Berlin A.M."/>
            <person name="Chapman S.B."/>
            <person name="Gainer-Dewar J."/>
            <person name="Goldberg J."/>
            <person name="Griggs A."/>
            <person name="Gujja S."/>
            <person name="Hansen M."/>
            <person name="Howarth C."/>
            <person name="Imamovic A."/>
            <person name="Ireland A."/>
            <person name="Larimer J."/>
            <person name="McCowan C."/>
            <person name="Murphy C."/>
            <person name="Pearson M."/>
            <person name="Poon T.W."/>
            <person name="Priest M."/>
            <person name="Roberts A."/>
            <person name="Saif S."/>
            <person name="Shea T."/>
            <person name="Sisk P."/>
            <person name="Sykes S."/>
            <person name="Wortman J."/>
            <person name="Nusbaum C."/>
            <person name="Birren B."/>
        </authorList>
    </citation>
    <scope>NUCLEOTIDE SEQUENCE [LARGE SCALE GENOMIC DNA]</scope>
    <source>
        <strain evidence="2">ATCC 38817</strain>
    </source>
</reference>
<dbReference type="GO" id="GO:0005829">
    <property type="term" value="C:cytosol"/>
    <property type="evidence" value="ECO:0007669"/>
    <property type="project" value="TreeGrafter"/>
</dbReference>
<dbReference type="PRINTS" id="PR00315">
    <property type="entry name" value="ELONGATNFCT"/>
</dbReference>
<dbReference type="Pfam" id="PF00679">
    <property type="entry name" value="EFG_C"/>
    <property type="match status" value="1"/>
</dbReference>
<dbReference type="InterPro" id="IPR005225">
    <property type="entry name" value="Small_GTP-bd"/>
</dbReference>
<dbReference type="PANTHER" id="PTHR42908">
    <property type="entry name" value="TRANSLATION ELONGATION FACTOR-RELATED"/>
    <property type="match status" value="1"/>
</dbReference>
<dbReference type="InterPro" id="IPR035651">
    <property type="entry name" value="BipA_V"/>
</dbReference>
<evidence type="ECO:0000313" key="2">
    <source>
        <dbReference type="EMBL" id="KCV68208.1"/>
    </source>
</evidence>
<dbReference type="Gene3D" id="3.30.70.870">
    <property type="entry name" value="Elongation Factor G (Translational Gtpase), domain 3"/>
    <property type="match status" value="1"/>
</dbReference>
<dbReference type="Proteomes" id="UP000030693">
    <property type="component" value="Unassembled WGS sequence"/>
</dbReference>